<comment type="caution">
    <text evidence="2">The sequence shown here is derived from an EMBL/GenBank/DDBJ whole genome shotgun (WGS) entry which is preliminary data.</text>
</comment>
<name>A0A0F9E3R8_9ZZZZ</name>
<accession>A0A0F9E3R8</accession>
<evidence type="ECO:0000313" key="2">
    <source>
        <dbReference type="EMBL" id="KKL68683.1"/>
    </source>
</evidence>
<organism evidence="2">
    <name type="scientific">marine sediment metagenome</name>
    <dbReference type="NCBI Taxonomy" id="412755"/>
    <lineage>
        <taxon>unclassified sequences</taxon>
        <taxon>metagenomes</taxon>
        <taxon>ecological metagenomes</taxon>
    </lineage>
</organism>
<evidence type="ECO:0000256" key="1">
    <source>
        <dbReference type="SAM" id="MobiDB-lite"/>
    </source>
</evidence>
<proteinExistence type="predicted"/>
<dbReference type="EMBL" id="LAZR01026456">
    <property type="protein sequence ID" value="KKL68683.1"/>
    <property type="molecule type" value="Genomic_DNA"/>
</dbReference>
<gene>
    <name evidence="2" type="ORF">LCGC14_2122550</name>
</gene>
<protein>
    <submittedName>
        <fullName evidence="2">Uncharacterized protein</fullName>
    </submittedName>
</protein>
<dbReference type="AlphaFoldDB" id="A0A0F9E3R8"/>
<reference evidence="2" key="1">
    <citation type="journal article" date="2015" name="Nature">
        <title>Complex archaea that bridge the gap between prokaryotes and eukaryotes.</title>
        <authorList>
            <person name="Spang A."/>
            <person name="Saw J.H."/>
            <person name="Jorgensen S.L."/>
            <person name="Zaremba-Niedzwiedzka K."/>
            <person name="Martijn J."/>
            <person name="Lind A.E."/>
            <person name="van Eijk R."/>
            <person name="Schleper C."/>
            <person name="Guy L."/>
            <person name="Ettema T.J."/>
        </authorList>
    </citation>
    <scope>NUCLEOTIDE SEQUENCE</scope>
</reference>
<feature type="region of interest" description="Disordered" evidence="1">
    <location>
        <begin position="174"/>
        <end position="197"/>
    </location>
</feature>
<sequence length="197" mass="21979">MTARKRSDPRTRNGRLTPDEKLEVLTDWFEDGGVVVSAGKRFFATKTRLKEVRRILAELGVHRSDDQVKTTHLMASELRCCEAIVTKIITLELRLAAKVGNINQAHPAASAIYVRLDEKTAQVIMDGDLRRKGWYSHGVDGIVEEVPDRPQETQPNLAVYAAQAWRQMAVVQSVPPRLTEPQPPALLEAKGDDGETD</sequence>